<dbReference type="InterPro" id="IPR036388">
    <property type="entry name" value="WH-like_DNA-bd_sf"/>
</dbReference>
<dbReference type="GO" id="GO:0009294">
    <property type="term" value="P:DNA-mediated transformation"/>
    <property type="evidence" value="ECO:0007669"/>
    <property type="project" value="InterPro"/>
</dbReference>
<reference evidence="4 5" key="1">
    <citation type="journal article" date="2013" name="Genome Announc.">
        <title>Complete genome sequence of Simiduia agarivorans SA1(T), a marine bacterium able to degrade a variety of polysaccharides.</title>
        <authorList>
            <person name="Lin S.Y."/>
            <person name="Shieh W.Y."/>
            <person name="Chen J.S."/>
            <person name="Tang S.L."/>
        </authorList>
    </citation>
    <scope>NUCLEOTIDE SEQUENCE [LARGE SCALE GENOMIC DNA]</scope>
    <source>
        <strain evidence="5">DSM 21679 / JCM 13881 / BCRC 17597 / SA1</strain>
    </source>
</reference>
<gene>
    <name evidence="4" type="ordered locus">M5M_12360</name>
</gene>
<dbReference type="RefSeq" id="WP_015047796.1">
    <property type="nucleotide sequence ID" value="NC_018868.3"/>
</dbReference>
<organism evidence="4 5">
    <name type="scientific">Simiduia agarivorans (strain DSM 21679 / JCM 13881 / BCRC 17597 / SA1)</name>
    <dbReference type="NCBI Taxonomy" id="1117647"/>
    <lineage>
        <taxon>Bacteria</taxon>
        <taxon>Pseudomonadati</taxon>
        <taxon>Pseudomonadota</taxon>
        <taxon>Gammaproteobacteria</taxon>
        <taxon>Cellvibrionales</taxon>
        <taxon>Cellvibrionaceae</taxon>
        <taxon>Simiduia</taxon>
    </lineage>
</organism>
<dbReference type="EMBL" id="CP003746">
    <property type="protein sequence ID" value="AFU99632.1"/>
    <property type="molecule type" value="Genomic_DNA"/>
</dbReference>
<evidence type="ECO:0000313" key="4">
    <source>
        <dbReference type="EMBL" id="AFU99632.1"/>
    </source>
</evidence>
<dbReference type="SUPFAM" id="SSF102405">
    <property type="entry name" value="MCP/YpsA-like"/>
    <property type="match status" value="1"/>
</dbReference>
<proteinExistence type="inferred from homology"/>
<dbReference type="InterPro" id="IPR057666">
    <property type="entry name" value="DrpA_SLOG"/>
</dbReference>
<dbReference type="STRING" id="1117647.M5M_12360"/>
<dbReference type="InterPro" id="IPR041614">
    <property type="entry name" value="DprA_WH"/>
</dbReference>
<dbReference type="Pfam" id="PF17782">
    <property type="entry name" value="WHD_DprA"/>
    <property type="match status" value="1"/>
</dbReference>
<comment type="similarity">
    <text evidence="1">Belongs to the DprA/Smf family.</text>
</comment>
<dbReference type="Pfam" id="PF02481">
    <property type="entry name" value="DNA_processg_A"/>
    <property type="match status" value="1"/>
</dbReference>
<evidence type="ECO:0000259" key="3">
    <source>
        <dbReference type="Pfam" id="PF17782"/>
    </source>
</evidence>
<protein>
    <submittedName>
        <fullName evidence="4">Smf protein</fullName>
    </submittedName>
</protein>
<accession>K4L0E7</accession>
<dbReference type="OrthoDB" id="9785707at2"/>
<dbReference type="Gene3D" id="3.40.50.450">
    <property type="match status" value="1"/>
</dbReference>
<dbReference type="eggNOG" id="COG0758">
    <property type="taxonomic scope" value="Bacteria"/>
</dbReference>
<feature type="domain" description="DprA winged helix" evidence="3">
    <location>
        <begin position="305"/>
        <end position="361"/>
    </location>
</feature>
<evidence type="ECO:0000313" key="5">
    <source>
        <dbReference type="Proteomes" id="UP000000466"/>
    </source>
</evidence>
<evidence type="ECO:0000259" key="2">
    <source>
        <dbReference type="Pfam" id="PF02481"/>
    </source>
</evidence>
<evidence type="ECO:0000256" key="1">
    <source>
        <dbReference type="ARBA" id="ARBA00006525"/>
    </source>
</evidence>
<dbReference type="InterPro" id="IPR003488">
    <property type="entry name" value="DprA"/>
</dbReference>
<dbReference type="KEGG" id="saga:M5M_12360"/>
<dbReference type="PANTHER" id="PTHR43022">
    <property type="entry name" value="PROTEIN SMF"/>
    <property type="match status" value="1"/>
</dbReference>
<dbReference type="Proteomes" id="UP000000466">
    <property type="component" value="Chromosome"/>
</dbReference>
<feature type="domain" description="Smf/DprA SLOG" evidence="2">
    <location>
        <begin position="87"/>
        <end position="293"/>
    </location>
</feature>
<name>K4L0E7_SIMAS</name>
<dbReference type="HOGENOM" id="CLU_029601_1_1_6"/>
<sequence>MPITDRELLIALHHLPGIGPRKWYQLAETGEPPLAMLHWPDSLLRQWLGENGFQLWRDWRNQRPGNWLQTRLDRLARWLADHPRNHLLTRLDPEYPSLLREANGPLLLHGMGDPGVLNHKQLAIVGSRKPSASGARLAQWFAGDLARAGWVITSGLALGIDGLAHAACLDAGGKTIAVLAGGLDNIYPSRHLALAERVAEQGVLVSEFCLGVQAQTGHFPRRNRIISGLAEATLVVEAAQKSGSLITARLAAEQGRDVYAIPGSPLNPLAEGCNSLIRDGAQLVSEPSHLIAHLAGPCVASSRRPAPKDPAGLDGSARQLLQLIGLERVGLEQLLSQSGLPLGELQRQLLQLELQGMVRSSDAGYERTL</sequence>
<dbReference type="Gene3D" id="1.10.10.10">
    <property type="entry name" value="Winged helix-like DNA-binding domain superfamily/Winged helix DNA-binding domain"/>
    <property type="match status" value="1"/>
</dbReference>
<dbReference type="NCBIfam" id="TIGR00732">
    <property type="entry name" value="dprA"/>
    <property type="match status" value="1"/>
</dbReference>
<dbReference type="AlphaFoldDB" id="K4L0E7"/>
<dbReference type="PANTHER" id="PTHR43022:SF1">
    <property type="entry name" value="PROTEIN SMF"/>
    <property type="match status" value="1"/>
</dbReference>
<keyword evidence="5" id="KW-1185">Reference proteome</keyword>